<organism evidence="3 4">
    <name type="scientific">Waterburya agarophytonicola KI4</name>
    <dbReference type="NCBI Taxonomy" id="2874699"/>
    <lineage>
        <taxon>Bacteria</taxon>
        <taxon>Bacillati</taxon>
        <taxon>Cyanobacteriota</taxon>
        <taxon>Cyanophyceae</taxon>
        <taxon>Pleurocapsales</taxon>
        <taxon>Hyellaceae</taxon>
        <taxon>Waterburya</taxon>
        <taxon>Waterburya agarophytonicola</taxon>
    </lineage>
</organism>
<dbReference type="RefSeq" id="WP_229639490.1">
    <property type="nucleotide sequence ID" value="NZ_JADWDC010000009.1"/>
</dbReference>
<feature type="transmembrane region" description="Helical" evidence="2">
    <location>
        <begin position="298"/>
        <end position="318"/>
    </location>
</feature>
<dbReference type="EMBL" id="JADWDC010000009">
    <property type="protein sequence ID" value="MCC0176452.1"/>
    <property type="molecule type" value="Genomic_DNA"/>
</dbReference>
<dbReference type="InterPro" id="IPR027417">
    <property type="entry name" value="P-loop_NTPase"/>
</dbReference>
<keyword evidence="2" id="KW-0812">Transmembrane</keyword>
<dbReference type="PANTHER" id="PTHR12788:SF10">
    <property type="entry name" value="PROTEIN-TYROSINE SULFOTRANSFERASE"/>
    <property type="match status" value="1"/>
</dbReference>
<evidence type="ECO:0000256" key="1">
    <source>
        <dbReference type="ARBA" id="ARBA00022679"/>
    </source>
</evidence>
<dbReference type="GO" id="GO:0008476">
    <property type="term" value="F:protein-tyrosine sulfotransferase activity"/>
    <property type="evidence" value="ECO:0007669"/>
    <property type="project" value="InterPro"/>
</dbReference>
<dbReference type="SUPFAM" id="SSF52540">
    <property type="entry name" value="P-loop containing nucleoside triphosphate hydrolases"/>
    <property type="match status" value="1"/>
</dbReference>
<evidence type="ECO:0000313" key="3">
    <source>
        <dbReference type="EMBL" id="MCC0176452.1"/>
    </source>
</evidence>
<dbReference type="AlphaFoldDB" id="A0A964BPF9"/>
<evidence type="ECO:0000313" key="4">
    <source>
        <dbReference type="Proteomes" id="UP000729733"/>
    </source>
</evidence>
<dbReference type="Pfam" id="PF13469">
    <property type="entry name" value="Sulfotransfer_3"/>
    <property type="match status" value="1"/>
</dbReference>
<dbReference type="Gene3D" id="3.40.50.300">
    <property type="entry name" value="P-loop containing nucleotide triphosphate hydrolases"/>
    <property type="match status" value="1"/>
</dbReference>
<name>A0A964BPF9_9CYAN</name>
<evidence type="ECO:0000256" key="2">
    <source>
        <dbReference type="SAM" id="Phobius"/>
    </source>
</evidence>
<keyword evidence="2" id="KW-1133">Transmembrane helix</keyword>
<dbReference type="PANTHER" id="PTHR12788">
    <property type="entry name" value="PROTEIN-TYROSINE SULFOTRANSFERASE 2"/>
    <property type="match status" value="1"/>
</dbReference>
<dbReference type="Proteomes" id="UP000729733">
    <property type="component" value="Unassembled WGS sequence"/>
</dbReference>
<keyword evidence="4" id="KW-1185">Reference proteome</keyword>
<comment type="caution">
    <text evidence="3">The sequence shown here is derived from an EMBL/GenBank/DDBJ whole genome shotgun (WGS) entry which is preliminary data.</text>
</comment>
<reference evidence="3" key="1">
    <citation type="journal article" date="2021" name="Antonie Van Leeuwenhoek">
        <title>Draft genome and description of Waterburya agarophytonicola gen. nov. sp. nov. (Pleurocapsales, Cyanobacteria): a seaweed symbiont.</title>
        <authorList>
            <person name="Bonthond G."/>
            <person name="Shalygin S."/>
            <person name="Bayer T."/>
            <person name="Weinberger F."/>
        </authorList>
    </citation>
    <scope>NUCLEOTIDE SEQUENCE</scope>
    <source>
        <strain evidence="3">KI4</strain>
    </source>
</reference>
<keyword evidence="2" id="KW-0472">Membrane</keyword>
<gene>
    <name evidence="3" type="ORF">I4641_05600</name>
</gene>
<accession>A0A964BPF9</accession>
<sequence length="335" mass="38347">MTLIFIVGNSRSGTTMMSRIVGQHSQVFSFHELHFFGELWTAKKEQQAISKTESELLMAKLICIQRDGYLTQGDSQLYLTEAKQALQHFNPKNPTLSTLFKRFLQYEAQKNDKSIPCEHTPANVFYINEILNLYPEAKIINTVRDPRDVLLSQKRKWKRRFLGGEKIPLQEAIRSKINYHPITISKLWNSAILAGEKFAAHERVYSLNFEDLIQNPTAKVQEICNFLELSFSTELLEVPQIGSSIGSDRPLTTGIDASKTGNWRKGGLSKTEVFLCQQITQKHREKHNYDAMSIKPNYLAIAISLISLPVQLFLALLLNLERIGCYADTIKRRWA</sequence>
<proteinExistence type="predicted"/>
<keyword evidence="1" id="KW-0808">Transferase</keyword>
<dbReference type="InterPro" id="IPR026634">
    <property type="entry name" value="TPST-like"/>
</dbReference>
<protein>
    <submittedName>
        <fullName evidence="3">Sulfotransferase</fullName>
    </submittedName>
</protein>